<evidence type="ECO:0000313" key="4">
    <source>
        <dbReference type="Proteomes" id="UP000315440"/>
    </source>
</evidence>
<evidence type="ECO:0008006" key="5">
    <source>
        <dbReference type="Google" id="ProtNLM"/>
    </source>
</evidence>
<feature type="transmembrane region" description="Helical" evidence="1">
    <location>
        <begin position="52"/>
        <end position="68"/>
    </location>
</feature>
<dbReference type="EMBL" id="SJPQ01000004">
    <property type="protein sequence ID" value="TWT86789.1"/>
    <property type="molecule type" value="Genomic_DNA"/>
</dbReference>
<accession>A0A5C5ZHA0</accession>
<keyword evidence="1" id="KW-1133">Transmembrane helix</keyword>
<comment type="caution">
    <text evidence="3">The sequence shown here is derived from an EMBL/GenBank/DDBJ whole genome shotgun (WGS) entry which is preliminary data.</text>
</comment>
<keyword evidence="1" id="KW-0472">Membrane</keyword>
<reference evidence="3 4" key="1">
    <citation type="submission" date="2019-02" db="EMBL/GenBank/DDBJ databases">
        <title>Deep-cultivation of Planctomycetes and their phenomic and genomic characterization uncovers novel biology.</title>
        <authorList>
            <person name="Wiegand S."/>
            <person name="Jogler M."/>
            <person name="Boedeker C."/>
            <person name="Pinto D."/>
            <person name="Vollmers J."/>
            <person name="Rivas-Marin E."/>
            <person name="Kohn T."/>
            <person name="Peeters S.H."/>
            <person name="Heuer A."/>
            <person name="Rast P."/>
            <person name="Oberbeckmann S."/>
            <person name="Bunk B."/>
            <person name="Jeske O."/>
            <person name="Meyerdierks A."/>
            <person name="Storesund J.E."/>
            <person name="Kallscheuer N."/>
            <person name="Luecker S."/>
            <person name="Lage O.M."/>
            <person name="Pohl T."/>
            <person name="Merkel B.J."/>
            <person name="Hornburger P."/>
            <person name="Mueller R.-W."/>
            <person name="Bruemmer F."/>
            <person name="Labrenz M."/>
            <person name="Spormann A.M."/>
            <person name="Op Den Camp H."/>
            <person name="Overmann J."/>
            <person name="Amann R."/>
            <person name="Jetten M.S.M."/>
            <person name="Mascher T."/>
            <person name="Medema M.H."/>
            <person name="Devos D.P."/>
            <person name="Kaster A.-K."/>
            <person name="Ovreas L."/>
            <person name="Rohde M."/>
            <person name="Galperin M.Y."/>
            <person name="Jogler C."/>
        </authorList>
    </citation>
    <scope>NUCLEOTIDE SEQUENCE [LARGE SCALE GENOMIC DNA]</scope>
    <source>
        <strain evidence="3 4">Mal64</strain>
    </source>
</reference>
<evidence type="ECO:0000313" key="3">
    <source>
        <dbReference type="EMBL" id="TWT86789.1"/>
    </source>
</evidence>
<dbReference type="Proteomes" id="UP000315440">
    <property type="component" value="Unassembled WGS sequence"/>
</dbReference>
<keyword evidence="4" id="KW-1185">Reference proteome</keyword>
<dbReference type="AlphaFoldDB" id="A0A5C5ZHA0"/>
<sequence length="79" mass="8431" precursor="true">MFSHYKKIVLQLLCSLAMVAAVATPAFATDPLLPTTGVDVAGMVTETVTELGSIVSVIVAAFFAFLLIRKGLRWARSGF</sequence>
<keyword evidence="2" id="KW-0732">Signal</keyword>
<organism evidence="3 4">
    <name type="scientific">Pseudobythopirellula maris</name>
    <dbReference type="NCBI Taxonomy" id="2527991"/>
    <lineage>
        <taxon>Bacteria</taxon>
        <taxon>Pseudomonadati</taxon>
        <taxon>Planctomycetota</taxon>
        <taxon>Planctomycetia</taxon>
        <taxon>Pirellulales</taxon>
        <taxon>Lacipirellulaceae</taxon>
        <taxon>Pseudobythopirellula</taxon>
    </lineage>
</organism>
<name>A0A5C5ZHA0_9BACT</name>
<gene>
    <name evidence="3" type="ORF">Mal64_36190</name>
</gene>
<feature type="chain" id="PRO_5022951651" description="Coat protein B" evidence="2">
    <location>
        <begin position="29"/>
        <end position="79"/>
    </location>
</feature>
<evidence type="ECO:0000256" key="2">
    <source>
        <dbReference type="SAM" id="SignalP"/>
    </source>
</evidence>
<keyword evidence="1" id="KW-0812">Transmembrane</keyword>
<protein>
    <recommendedName>
        <fullName evidence="5">Coat protein B</fullName>
    </recommendedName>
</protein>
<dbReference type="RefSeq" id="WP_146402860.1">
    <property type="nucleotide sequence ID" value="NZ_SJPQ01000004.1"/>
</dbReference>
<proteinExistence type="predicted"/>
<evidence type="ECO:0000256" key="1">
    <source>
        <dbReference type="SAM" id="Phobius"/>
    </source>
</evidence>
<feature type="signal peptide" evidence="2">
    <location>
        <begin position="1"/>
        <end position="28"/>
    </location>
</feature>